<dbReference type="Proteomes" id="UP000248021">
    <property type="component" value="Unassembled WGS sequence"/>
</dbReference>
<evidence type="ECO:0000313" key="1">
    <source>
        <dbReference type="EMBL" id="PXW52873.1"/>
    </source>
</evidence>
<dbReference type="PANTHER" id="PTHR36849:SF1">
    <property type="entry name" value="CYTOPLASMIC PROTEIN"/>
    <property type="match status" value="1"/>
</dbReference>
<evidence type="ECO:0000313" key="2">
    <source>
        <dbReference type="Proteomes" id="UP000248021"/>
    </source>
</evidence>
<dbReference type="OrthoDB" id="9790745at2"/>
<dbReference type="Pfam" id="PF22752">
    <property type="entry name" value="DUF488-N3i"/>
    <property type="match status" value="1"/>
</dbReference>
<comment type="caution">
    <text evidence="1">The sequence shown here is derived from an EMBL/GenBank/DDBJ whole genome shotgun (WGS) entry which is preliminary data.</text>
</comment>
<organism evidence="1 2">
    <name type="scientific">Chelatococcus asaccharovorans</name>
    <dbReference type="NCBI Taxonomy" id="28210"/>
    <lineage>
        <taxon>Bacteria</taxon>
        <taxon>Pseudomonadati</taxon>
        <taxon>Pseudomonadota</taxon>
        <taxon>Alphaproteobacteria</taxon>
        <taxon>Hyphomicrobiales</taxon>
        <taxon>Chelatococcaceae</taxon>
        <taxon>Chelatococcus</taxon>
    </lineage>
</organism>
<dbReference type="AlphaFoldDB" id="A0A2V3TUG4"/>
<protein>
    <submittedName>
        <fullName evidence="1">Uncharacterized protein YeaO (DUF488 family)</fullName>
    </submittedName>
</protein>
<dbReference type="InterPro" id="IPR052552">
    <property type="entry name" value="YeaO-like"/>
</dbReference>
<sequence length="118" mass="13323">MTAIMTKRIYDAPAASDGARVLVDRLWPRGVRRDAADLTGWFRDIAPSNALRAVFHHKPELWDAFCERYAQELDAHPEALKPLEDLIAKGPVTLLYAARETTYNNAVALKSYLEKRLG</sequence>
<name>A0A2V3TUG4_9HYPH</name>
<accession>A0A2V3TUG4</accession>
<dbReference type="RefSeq" id="WP_110377857.1">
    <property type="nucleotide sequence ID" value="NZ_JAHBRY010000001.1"/>
</dbReference>
<dbReference type="PANTHER" id="PTHR36849">
    <property type="entry name" value="CYTOPLASMIC PROTEIN-RELATED"/>
    <property type="match status" value="1"/>
</dbReference>
<dbReference type="EMBL" id="QJJK01000015">
    <property type="protein sequence ID" value="PXW52873.1"/>
    <property type="molecule type" value="Genomic_DNA"/>
</dbReference>
<reference evidence="1 2" key="1">
    <citation type="submission" date="2018-05" db="EMBL/GenBank/DDBJ databases">
        <title>Genomic Encyclopedia of Type Strains, Phase IV (KMG-IV): sequencing the most valuable type-strain genomes for metagenomic binning, comparative biology and taxonomic classification.</title>
        <authorList>
            <person name="Goeker M."/>
        </authorList>
    </citation>
    <scope>NUCLEOTIDE SEQUENCE [LARGE SCALE GENOMIC DNA]</scope>
    <source>
        <strain evidence="1 2">DSM 6462</strain>
    </source>
</reference>
<keyword evidence="2" id="KW-1185">Reference proteome</keyword>
<proteinExistence type="predicted"/>
<gene>
    <name evidence="1" type="ORF">C7450_11572</name>
</gene>